<dbReference type="AlphaFoldDB" id="A0A9Q5C9L5"/>
<dbReference type="Proteomes" id="UP000601587">
    <property type="component" value="Unassembled WGS sequence"/>
</dbReference>
<organism evidence="2 3">
    <name type="scientific">Lactobacillus helveticus</name>
    <name type="common">Lactobacillus suntoryeus</name>
    <dbReference type="NCBI Taxonomy" id="1587"/>
    <lineage>
        <taxon>Bacteria</taxon>
        <taxon>Bacillati</taxon>
        <taxon>Bacillota</taxon>
        <taxon>Bacilli</taxon>
        <taxon>Lactobacillales</taxon>
        <taxon>Lactobacillaceae</taxon>
        <taxon>Lactobacillus</taxon>
    </lineage>
</organism>
<dbReference type="Proteomes" id="UP000651333">
    <property type="component" value="Unassembled WGS sequence"/>
</dbReference>
<evidence type="ECO:0000313" key="1">
    <source>
        <dbReference type="EMBL" id="NRN90667.1"/>
    </source>
</evidence>
<proteinExistence type="predicted"/>
<dbReference type="EMBL" id="WCHB01000024">
    <property type="protein sequence ID" value="NRO34701.1"/>
    <property type="molecule type" value="Genomic_DNA"/>
</dbReference>
<reference evidence="2" key="1">
    <citation type="submission" date="2019-09" db="EMBL/GenBank/DDBJ databases">
        <title>Comparative genomic analysis of Lactobacillus helveticus.</title>
        <authorList>
            <person name="Zhang H."/>
            <person name="Chen Y."/>
            <person name="Zhong Z."/>
        </authorList>
    </citation>
    <scope>NUCLEOTIDE SEQUENCE</scope>
    <source>
        <strain evidence="2">IMAU30003</strain>
        <strain evidence="1">IMAU50013</strain>
    </source>
</reference>
<name>A0A9Q5C9L5_LACHE</name>
<protein>
    <submittedName>
        <fullName evidence="2">Uncharacterized protein</fullName>
    </submittedName>
</protein>
<comment type="caution">
    <text evidence="2">The sequence shown here is derived from an EMBL/GenBank/DDBJ whole genome shotgun (WGS) entry which is preliminary data.</text>
</comment>
<sequence>MSKVLDSHHITTKTVISQYTHLHDTYNKS</sequence>
<evidence type="ECO:0000313" key="2">
    <source>
        <dbReference type="EMBL" id="NRO34701.1"/>
    </source>
</evidence>
<accession>A0A9Q5C9L5</accession>
<gene>
    <name evidence="2" type="ORF">IMAU30003_00940</name>
    <name evidence="1" type="ORF">IMAU50013_00192</name>
</gene>
<dbReference type="EMBL" id="WCGB01000002">
    <property type="protein sequence ID" value="NRN90667.1"/>
    <property type="molecule type" value="Genomic_DNA"/>
</dbReference>
<evidence type="ECO:0000313" key="3">
    <source>
        <dbReference type="Proteomes" id="UP000651333"/>
    </source>
</evidence>